<name>A0AAE1TN72_9EUCA</name>
<dbReference type="Proteomes" id="UP001292094">
    <property type="component" value="Unassembled WGS sequence"/>
</dbReference>
<organism evidence="2 3">
    <name type="scientific">Petrolisthes manimaculis</name>
    <dbReference type="NCBI Taxonomy" id="1843537"/>
    <lineage>
        <taxon>Eukaryota</taxon>
        <taxon>Metazoa</taxon>
        <taxon>Ecdysozoa</taxon>
        <taxon>Arthropoda</taxon>
        <taxon>Crustacea</taxon>
        <taxon>Multicrustacea</taxon>
        <taxon>Malacostraca</taxon>
        <taxon>Eumalacostraca</taxon>
        <taxon>Eucarida</taxon>
        <taxon>Decapoda</taxon>
        <taxon>Pleocyemata</taxon>
        <taxon>Anomura</taxon>
        <taxon>Galatheoidea</taxon>
        <taxon>Porcellanidae</taxon>
        <taxon>Petrolisthes</taxon>
    </lineage>
</organism>
<accession>A0AAE1TN72</accession>
<dbReference type="AlphaFoldDB" id="A0AAE1TN72"/>
<reference evidence="2" key="1">
    <citation type="submission" date="2023-11" db="EMBL/GenBank/DDBJ databases">
        <title>Genome assemblies of two species of porcelain crab, Petrolisthes cinctipes and Petrolisthes manimaculis (Anomura: Porcellanidae).</title>
        <authorList>
            <person name="Angst P."/>
        </authorList>
    </citation>
    <scope>NUCLEOTIDE SEQUENCE</scope>
    <source>
        <strain evidence="2">PB745_02</strain>
        <tissue evidence="2">Gill</tissue>
    </source>
</reference>
<sequence length="124" mass="13533">MGWRGRVEVWLGCGGMEKDEVERKGGGVVGVWWGGRSGSGVEVWLGWDGGMRKSGVGLSCVTECLVSHKTTGLLTLYAGRGRKRWGKGGGRGGKRWWEGKEKVVGGEGKGGGRGRKRWWEVKER</sequence>
<proteinExistence type="predicted"/>
<comment type="caution">
    <text evidence="2">The sequence shown here is derived from an EMBL/GenBank/DDBJ whole genome shotgun (WGS) entry which is preliminary data.</text>
</comment>
<evidence type="ECO:0000256" key="1">
    <source>
        <dbReference type="SAM" id="MobiDB-lite"/>
    </source>
</evidence>
<evidence type="ECO:0000313" key="2">
    <source>
        <dbReference type="EMBL" id="KAK4291512.1"/>
    </source>
</evidence>
<keyword evidence="3" id="KW-1185">Reference proteome</keyword>
<gene>
    <name evidence="2" type="ORF">Pmani_035673</name>
</gene>
<dbReference type="EMBL" id="JAWZYT010005132">
    <property type="protein sequence ID" value="KAK4291512.1"/>
    <property type="molecule type" value="Genomic_DNA"/>
</dbReference>
<evidence type="ECO:0000313" key="3">
    <source>
        <dbReference type="Proteomes" id="UP001292094"/>
    </source>
</evidence>
<feature type="region of interest" description="Disordered" evidence="1">
    <location>
        <begin position="102"/>
        <end position="124"/>
    </location>
</feature>
<protein>
    <submittedName>
        <fullName evidence="2">Uncharacterized protein</fullName>
    </submittedName>
</protein>